<comment type="caution">
    <text evidence="1">The sequence shown here is derived from an EMBL/GenBank/DDBJ whole genome shotgun (WGS) entry which is preliminary data.</text>
</comment>
<evidence type="ECO:0000313" key="1">
    <source>
        <dbReference type="EMBL" id="MCS2608875.1"/>
    </source>
</evidence>
<name>A0ABT2EBB7_9GAMM</name>
<dbReference type="SUPFAM" id="SSF53335">
    <property type="entry name" value="S-adenosyl-L-methionine-dependent methyltransferases"/>
    <property type="match status" value="1"/>
</dbReference>
<gene>
    <name evidence="1" type="ORF">LLY24_05995</name>
</gene>
<keyword evidence="2" id="KW-1185">Reference proteome</keyword>
<evidence type="ECO:0000313" key="2">
    <source>
        <dbReference type="Proteomes" id="UP001165542"/>
    </source>
</evidence>
<dbReference type="GO" id="GO:0032259">
    <property type="term" value="P:methylation"/>
    <property type="evidence" value="ECO:0007669"/>
    <property type="project" value="UniProtKB-KW"/>
</dbReference>
<organism evidence="1 2">
    <name type="scientific">Halomonas dongshanensis</name>
    <dbReference type="NCBI Taxonomy" id="2890835"/>
    <lineage>
        <taxon>Bacteria</taxon>
        <taxon>Pseudomonadati</taxon>
        <taxon>Pseudomonadota</taxon>
        <taxon>Gammaproteobacteria</taxon>
        <taxon>Oceanospirillales</taxon>
        <taxon>Halomonadaceae</taxon>
        <taxon>Halomonas</taxon>
    </lineage>
</organism>
<proteinExistence type="predicted"/>
<dbReference type="EMBL" id="JAJISC010000002">
    <property type="protein sequence ID" value="MCS2608875.1"/>
    <property type="molecule type" value="Genomic_DNA"/>
</dbReference>
<reference evidence="1" key="1">
    <citation type="submission" date="2021-11" db="EMBL/GenBank/DDBJ databases">
        <title>Halomonas sp., isolated from a coastal aquaculture zone in Dongshan Bay.</title>
        <authorList>
            <person name="Lin W."/>
        </authorList>
    </citation>
    <scope>NUCLEOTIDE SEQUENCE</scope>
    <source>
        <strain evidence="1">Yzlin-01</strain>
    </source>
</reference>
<dbReference type="CDD" id="cd02440">
    <property type="entry name" value="AdoMet_MTases"/>
    <property type="match status" value="1"/>
</dbReference>
<dbReference type="Gene3D" id="3.40.50.150">
    <property type="entry name" value="Vaccinia Virus protein VP39"/>
    <property type="match status" value="1"/>
</dbReference>
<dbReference type="InterPro" id="IPR029063">
    <property type="entry name" value="SAM-dependent_MTases_sf"/>
</dbReference>
<keyword evidence="1" id="KW-0489">Methyltransferase</keyword>
<sequence length="260" mass="29438">MASLLFKHIETFQGERPWGTFLDAGTGVNSISWVSGLDTESWTAVTGAEGMALSVERAIKEKKRPQDRLLLGNWQASGFLGEERFDTVLADYLLGAIDGFAPYWQDQLFPRLRRLTKKRLYLVGLEPYVPFNATTAAGRLVVEIGRLRDACLLLAGERTYREYPASWVERQLDQAGFDLLEVKRFPIRYGKKFVQSQMAMCRQRMEIVADRKLARAMLDHADELERRALEHIEIEGGLSHGADYVMVAEPKAAKAVKTLK</sequence>
<keyword evidence="1" id="KW-0808">Transferase</keyword>
<dbReference type="RefSeq" id="WP_259035380.1">
    <property type="nucleotide sequence ID" value="NZ_JAJISC010000002.1"/>
</dbReference>
<dbReference type="GO" id="GO:0008168">
    <property type="term" value="F:methyltransferase activity"/>
    <property type="evidence" value="ECO:0007669"/>
    <property type="project" value="UniProtKB-KW"/>
</dbReference>
<dbReference type="Proteomes" id="UP001165542">
    <property type="component" value="Unassembled WGS sequence"/>
</dbReference>
<accession>A0ABT2EBB7</accession>
<protein>
    <submittedName>
        <fullName evidence="1">Class I SAM-dependent methyltransferase</fullName>
    </submittedName>
</protein>